<keyword evidence="2" id="KW-1185">Reference proteome</keyword>
<dbReference type="Proteomes" id="UP000076552">
    <property type="component" value="Unassembled WGS sequence"/>
</dbReference>
<protein>
    <submittedName>
        <fullName evidence="1">WD-40 repeat protein</fullName>
    </submittedName>
</protein>
<dbReference type="InterPro" id="IPR036322">
    <property type="entry name" value="WD40_repeat_dom_sf"/>
</dbReference>
<dbReference type="AlphaFoldDB" id="A0A166VN47"/>
<comment type="caution">
    <text evidence="1">The sequence shown here is derived from an EMBL/GenBank/DDBJ whole genome shotgun (WGS) entry which is preliminary data.</text>
</comment>
<evidence type="ECO:0000313" key="2">
    <source>
        <dbReference type="Proteomes" id="UP000076552"/>
    </source>
</evidence>
<proteinExistence type="predicted"/>
<name>A0A166VN47_9PEZI</name>
<evidence type="ECO:0000313" key="1">
    <source>
        <dbReference type="EMBL" id="KZL74763.1"/>
    </source>
</evidence>
<dbReference type="EMBL" id="LFIV01000029">
    <property type="protein sequence ID" value="KZL74763.1"/>
    <property type="molecule type" value="Genomic_DNA"/>
</dbReference>
<organism evidence="1 2">
    <name type="scientific">Colletotrichum tofieldiae</name>
    <dbReference type="NCBI Taxonomy" id="708197"/>
    <lineage>
        <taxon>Eukaryota</taxon>
        <taxon>Fungi</taxon>
        <taxon>Dikarya</taxon>
        <taxon>Ascomycota</taxon>
        <taxon>Pezizomycotina</taxon>
        <taxon>Sordariomycetes</taxon>
        <taxon>Hypocreomycetidae</taxon>
        <taxon>Glomerellales</taxon>
        <taxon>Glomerellaceae</taxon>
        <taxon>Colletotrichum</taxon>
        <taxon>Colletotrichum spaethianum species complex</taxon>
    </lineage>
</organism>
<reference evidence="1 2" key="1">
    <citation type="submission" date="2015-06" db="EMBL/GenBank/DDBJ databases">
        <title>Survival trade-offs in plant roots during colonization by closely related pathogenic and mutualistic fungi.</title>
        <authorList>
            <person name="Hacquard S."/>
            <person name="Kracher B."/>
            <person name="Hiruma K."/>
            <person name="Weinman A."/>
            <person name="Muench P."/>
            <person name="Garrido Oter R."/>
            <person name="Ver Loren van Themaat E."/>
            <person name="Dallerey J.-F."/>
            <person name="Damm U."/>
            <person name="Henrissat B."/>
            <person name="Lespinet O."/>
            <person name="Thon M."/>
            <person name="Kemen E."/>
            <person name="McHardy A.C."/>
            <person name="Schulze-Lefert P."/>
            <person name="O'Connell R.J."/>
        </authorList>
    </citation>
    <scope>NUCLEOTIDE SEQUENCE [LARGE SCALE GENOMIC DNA]</scope>
    <source>
        <strain evidence="1 2">0861</strain>
    </source>
</reference>
<dbReference type="OrthoDB" id="4790811at2759"/>
<dbReference type="SUPFAM" id="SSF50978">
    <property type="entry name" value="WD40 repeat-like"/>
    <property type="match status" value="1"/>
</dbReference>
<sequence length="282" mass="32066">MDVRIRRRCSTESTFMQGGHRPSVFSWRCETLSETSRLSCSYLTYLGPEVPKEHEAVSSKATITITYYPHLKRPSATPHGDTDSYDDARRDGKTGEPILVRYKFLQTVPTSQGIPTQIRILSTSNDTLATVRGDRDVPPQRIDIDIMMDYVTSITISPTSSNVIALTFRLRVTHEAWTFHWVNRTAEAKFITGMDFHPIQSSPDGRLLGWMSAGCIDTWETILNSWVVTTRECKKWSNGRPMARFAFTLDSRRIATTDRSGRLTTWYVARWSCIGESKAKKA</sequence>
<accession>A0A166VN47</accession>
<gene>
    <name evidence="1" type="ORF">CT0861_02240</name>
</gene>